<comment type="similarity">
    <text evidence="1">Belongs to the sigma-70 factor family. ECF subfamily.</text>
</comment>
<sequence length="177" mass="19214">MSDIAEDESLLLSAARAGDEAAFAALWSTAQRQAFGVCYHLTGNRADALDALQDTQLAAWKGLGAFAGRAPFRVWVLAIARNASRAVIRRRSPGGVLFSEVEEETAVAGPFEDTVAEMSDLRRALTVLPESHREALLLWAGGLTYEQTASALGVPLNTVRVWIHRARKRLQAELAEV</sequence>
<dbReference type="InterPro" id="IPR013249">
    <property type="entry name" value="RNA_pol_sigma70_r4_t2"/>
</dbReference>
<evidence type="ECO:0000256" key="4">
    <source>
        <dbReference type="ARBA" id="ARBA00023163"/>
    </source>
</evidence>
<dbReference type="RefSeq" id="WP_344863247.1">
    <property type="nucleotide sequence ID" value="NZ_BAAAUT010000043.1"/>
</dbReference>
<reference evidence="8" key="1">
    <citation type="journal article" date="2019" name="Int. J. Syst. Evol. Microbiol.">
        <title>The Global Catalogue of Microorganisms (GCM) 10K type strain sequencing project: providing services to taxonomists for standard genome sequencing and annotation.</title>
        <authorList>
            <consortium name="The Broad Institute Genomics Platform"/>
            <consortium name="The Broad Institute Genome Sequencing Center for Infectious Disease"/>
            <person name="Wu L."/>
            <person name="Ma J."/>
        </authorList>
    </citation>
    <scope>NUCLEOTIDE SEQUENCE [LARGE SCALE GENOMIC DNA]</scope>
    <source>
        <strain evidence="8">JCM 9373</strain>
    </source>
</reference>
<feature type="domain" description="RNA polymerase sigma factor 70 region 4 type 2" evidence="6">
    <location>
        <begin position="120"/>
        <end position="170"/>
    </location>
</feature>
<comment type="caution">
    <text evidence="7">The sequence shown here is derived from an EMBL/GenBank/DDBJ whole genome shotgun (WGS) entry which is preliminary data.</text>
</comment>
<dbReference type="NCBIfam" id="TIGR02937">
    <property type="entry name" value="sigma70-ECF"/>
    <property type="match status" value="1"/>
</dbReference>
<proteinExistence type="inferred from homology"/>
<dbReference type="CDD" id="cd06171">
    <property type="entry name" value="Sigma70_r4"/>
    <property type="match status" value="1"/>
</dbReference>
<keyword evidence="2" id="KW-0805">Transcription regulation</keyword>
<keyword evidence="3" id="KW-0731">Sigma factor</keyword>
<dbReference type="PANTHER" id="PTHR43133:SF25">
    <property type="entry name" value="RNA POLYMERASE SIGMA FACTOR RFAY-RELATED"/>
    <property type="match status" value="1"/>
</dbReference>
<dbReference type="SUPFAM" id="SSF88659">
    <property type="entry name" value="Sigma3 and sigma4 domains of RNA polymerase sigma factors"/>
    <property type="match status" value="1"/>
</dbReference>
<feature type="domain" description="RNA polymerase sigma-70 region 2" evidence="5">
    <location>
        <begin position="29"/>
        <end position="92"/>
    </location>
</feature>
<dbReference type="InterPro" id="IPR007627">
    <property type="entry name" value="RNA_pol_sigma70_r2"/>
</dbReference>
<dbReference type="Proteomes" id="UP001500320">
    <property type="component" value="Unassembled WGS sequence"/>
</dbReference>
<gene>
    <name evidence="7" type="ORF">GCM10010466_48510</name>
</gene>
<evidence type="ECO:0000256" key="1">
    <source>
        <dbReference type="ARBA" id="ARBA00010641"/>
    </source>
</evidence>
<dbReference type="Gene3D" id="1.10.1740.10">
    <property type="match status" value="1"/>
</dbReference>
<dbReference type="InterPro" id="IPR036388">
    <property type="entry name" value="WH-like_DNA-bd_sf"/>
</dbReference>
<keyword evidence="4" id="KW-0804">Transcription</keyword>
<dbReference type="Gene3D" id="1.10.10.10">
    <property type="entry name" value="Winged helix-like DNA-binding domain superfamily/Winged helix DNA-binding domain"/>
    <property type="match status" value="1"/>
</dbReference>
<evidence type="ECO:0000313" key="7">
    <source>
        <dbReference type="EMBL" id="GAA3151766.1"/>
    </source>
</evidence>
<dbReference type="InterPro" id="IPR039425">
    <property type="entry name" value="RNA_pol_sigma-70-like"/>
</dbReference>
<dbReference type="SUPFAM" id="SSF88946">
    <property type="entry name" value="Sigma2 domain of RNA polymerase sigma factors"/>
    <property type="match status" value="1"/>
</dbReference>
<dbReference type="EMBL" id="BAAAUT010000043">
    <property type="protein sequence ID" value="GAA3151766.1"/>
    <property type="molecule type" value="Genomic_DNA"/>
</dbReference>
<dbReference type="PANTHER" id="PTHR43133">
    <property type="entry name" value="RNA POLYMERASE ECF-TYPE SIGMA FACTO"/>
    <property type="match status" value="1"/>
</dbReference>
<protein>
    <submittedName>
        <fullName evidence="7">Sigma-70 family RNA polymerase sigma factor</fullName>
    </submittedName>
</protein>
<evidence type="ECO:0000313" key="8">
    <source>
        <dbReference type="Proteomes" id="UP001500320"/>
    </source>
</evidence>
<dbReference type="InterPro" id="IPR013325">
    <property type="entry name" value="RNA_pol_sigma_r2"/>
</dbReference>
<name>A0ABP6NN43_9ACTN</name>
<evidence type="ECO:0000259" key="5">
    <source>
        <dbReference type="Pfam" id="PF04542"/>
    </source>
</evidence>
<dbReference type="Pfam" id="PF04542">
    <property type="entry name" value="Sigma70_r2"/>
    <property type="match status" value="1"/>
</dbReference>
<accession>A0ABP6NN43</accession>
<keyword evidence="8" id="KW-1185">Reference proteome</keyword>
<dbReference type="Pfam" id="PF08281">
    <property type="entry name" value="Sigma70_r4_2"/>
    <property type="match status" value="1"/>
</dbReference>
<dbReference type="InterPro" id="IPR013324">
    <property type="entry name" value="RNA_pol_sigma_r3/r4-like"/>
</dbReference>
<evidence type="ECO:0000259" key="6">
    <source>
        <dbReference type="Pfam" id="PF08281"/>
    </source>
</evidence>
<dbReference type="InterPro" id="IPR014284">
    <property type="entry name" value="RNA_pol_sigma-70_dom"/>
</dbReference>
<evidence type="ECO:0000256" key="3">
    <source>
        <dbReference type="ARBA" id="ARBA00023082"/>
    </source>
</evidence>
<organism evidence="7 8">
    <name type="scientific">Planomonospora alba</name>
    <dbReference type="NCBI Taxonomy" id="161354"/>
    <lineage>
        <taxon>Bacteria</taxon>
        <taxon>Bacillati</taxon>
        <taxon>Actinomycetota</taxon>
        <taxon>Actinomycetes</taxon>
        <taxon>Streptosporangiales</taxon>
        <taxon>Streptosporangiaceae</taxon>
        <taxon>Planomonospora</taxon>
    </lineage>
</organism>
<evidence type="ECO:0000256" key="2">
    <source>
        <dbReference type="ARBA" id="ARBA00023015"/>
    </source>
</evidence>